<evidence type="ECO:0000256" key="4">
    <source>
        <dbReference type="RuleBase" id="RU000612"/>
    </source>
</evidence>
<keyword evidence="2 4" id="KW-0324">Glycolysis</keyword>
<proteinExistence type="inferred from homology"/>
<evidence type="ECO:0000256" key="3">
    <source>
        <dbReference type="ARBA" id="ARBA00023235"/>
    </source>
</evidence>
<dbReference type="Gene3D" id="3.40.50.10490">
    <property type="entry name" value="Glucose-6-phosphate isomerase like protein, domain 1"/>
    <property type="match status" value="3"/>
</dbReference>
<comment type="pathway">
    <text evidence="4">Carbohydrate degradation; glycolysis; D-glyceraldehyde 3-phosphate and glycerone phosphate from D-glucose: step 2/4.</text>
</comment>
<organism evidence="5 6">
    <name type="scientific">Buchananella hordeovulneris</name>
    <dbReference type="NCBI Taxonomy" id="52770"/>
    <lineage>
        <taxon>Bacteria</taxon>
        <taxon>Bacillati</taxon>
        <taxon>Actinomycetota</taxon>
        <taxon>Actinomycetes</taxon>
        <taxon>Actinomycetales</taxon>
        <taxon>Actinomycetaceae</taxon>
        <taxon>Buchananella</taxon>
    </lineage>
</organism>
<keyword evidence="1 4" id="KW-0312">Gluconeogenesis</keyword>
<keyword evidence="6" id="KW-1185">Reference proteome</keyword>
<comment type="catalytic activity">
    <reaction evidence="4">
        <text>alpha-D-glucose 6-phosphate = beta-D-fructose 6-phosphate</text>
        <dbReference type="Rhea" id="RHEA:11816"/>
        <dbReference type="ChEBI" id="CHEBI:57634"/>
        <dbReference type="ChEBI" id="CHEBI:58225"/>
        <dbReference type="EC" id="5.3.1.9"/>
    </reaction>
</comment>
<dbReference type="SUPFAM" id="SSF53697">
    <property type="entry name" value="SIS domain"/>
    <property type="match status" value="1"/>
</dbReference>
<dbReference type="GO" id="GO:0048029">
    <property type="term" value="F:monosaccharide binding"/>
    <property type="evidence" value="ECO:0007669"/>
    <property type="project" value="TreeGrafter"/>
</dbReference>
<dbReference type="GO" id="GO:0004347">
    <property type="term" value="F:glucose-6-phosphate isomerase activity"/>
    <property type="evidence" value="ECO:0007669"/>
    <property type="project" value="UniProtKB-EC"/>
</dbReference>
<dbReference type="Proteomes" id="UP000185612">
    <property type="component" value="Unassembled WGS sequence"/>
</dbReference>
<evidence type="ECO:0000313" key="5">
    <source>
        <dbReference type="EMBL" id="OKL52507.1"/>
    </source>
</evidence>
<dbReference type="InterPro" id="IPR046348">
    <property type="entry name" value="SIS_dom_sf"/>
</dbReference>
<protein>
    <recommendedName>
        <fullName evidence="4">Glucose-6-phosphate isomerase</fullName>
        <ecNumber evidence="4">5.3.1.9</ecNumber>
    </recommendedName>
</protein>
<dbReference type="PANTHER" id="PTHR11469:SF1">
    <property type="entry name" value="GLUCOSE-6-PHOSPHATE ISOMERASE"/>
    <property type="match status" value="1"/>
</dbReference>
<name>A0A1Q5PY92_9ACTO</name>
<dbReference type="PROSITE" id="PS51463">
    <property type="entry name" value="P_GLUCOSE_ISOMERASE_3"/>
    <property type="match status" value="1"/>
</dbReference>
<dbReference type="UniPathway" id="UPA00109">
    <property type="reaction ID" value="UER00181"/>
</dbReference>
<reference evidence="6" key="1">
    <citation type="submission" date="2016-12" db="EMBL/GenBank/DDBJ databases">
        <authorList>
            <person name="Meng X."/>
        </authorList>
    </citation>
    <scope>NUCLEOTIDE SEQUENCE [LARGE SCALE GENOMIC DNA]</scope>
    <source>
        <strain evidence="6">DSM 20732</strain>
    </source>
</reference>
<dbReference type="AlphaFoldDB" id="A0A1Q5PY92"/>
<comment type="similarity">
    <text evidence="4">Belongs to the GPI family.</text>
</comment>
<dbReference type="GO" id="GO:0005829">
    <property type="term" value="C:cytosol"/>
    <property type="evidence" value="ECO:0007669"/>
    <property type="project" value="TreeGrafter"/>
</dbReference>
<evidence type="ECO:0000256" key="2">
    <source>
        <dbReference type="ARBA" id="ARBA00023152"/>
    </source>
</evidence>
<dbReference type="Pfam" id="PF00342">
    <property type="entry name" value="PGI"/>
    <property type="match status" value="1"/>
</dbReference>
<sequence length="530" mass="54825">MATGWASQAVGAHIDKLVADRVASRLFAQDATLWGPAAEAEASIRLGWTQLPETSRALVEPIVALRDELRAAGIDRVVLAGMGGSSLAPEVITGTYGQDLVVLDSTDPDQVARGLAGDLARTVLVVSSKSGGTVETDSQRRIFEKAFADAGLDVKRHIVVVTDPGSPLHEAATAAGYRVFEADPTVGGRFSALTAFGLVPTGLAGVDIAQLLTDAAAVAPALARDAADNPGLVLGAALAGTKPLRDKLVLVDDESGLFHFGDWAEQLVAESTGKDGVGLLPVVVGEDGPEVGDEVAADVLPVVLFDRDSEEVVLEEHGVHVGAKLGAAMLLWEVATAVAGVLLRINPFDQPNVESAKAAARELLDNTPEPEPYAFVEDGIEVRADAELLGESTTVAGAVEALLGKLGARGYLAVMAYLDREGHSADLLAPVRAALAARTGRPVTFGWGPRFLHSTGQLHKGGAPDGVFLQITGEAQAQLDIPGRSFDLATLIAAQAAGDAAVLAGHHLPVLRLHVTDSAALQRLASLLSA</sequence>
<dbReference type="GO" id="GO:0051156">
    <property type="term" value="P:glucose 6-phosphate metabolic process"/>
    <property type="evidence" value="ECO:0007669"/>
    <property type="project" value="TreeGrafter"/>
</dbReference>
<dbReference type="PRINTS" id="PR00662">
    <property type="entry name" value="G6PISOMERASE"/>
</dbReference>
<dbReference type="EMBL" id="MQVS01000002">
    <property type="protein sequence ID" value="OKL52507.1"/>
    <property type="molecule type" value="Genomic_DNA"/>
</dbReference>
<dbReference type="InParanoid" id="A0A1Q5PY92"/>
<comment type="caution">
    <text evidence="5">The sequence shown here is derived from an EMBL/GenBank/DDBJ whole genome shotgun (WGS) entry which is preliminary data.</text>
</comment>
<dbReference type="GO" id="GO:0006096">
    <property type="term" value="P:glycolytic process"/>
    <property type="evidence" value="ECO:0007669"/>
    <property type="project" value="UniProtKB-UniPathway"/>
</dbReference>
<evidence type="ECO:0000313" key="6">
    <source>
        <dbReference type="Proteomes" id="UP000185612"/>
    </source>
</evidence>
<dbReference type="GO" id="GO:0097367">
    <property type="term" value="F:carbohydrate derivative binding"/>
    <property type="evidence" value="ECO:0007669"/>
    <property type="project" value="InterPro"/>
</dbReference>
<dbReference type="EC" id="5.3.1.9" evidence="4"/>
<evidence type="ECO:0000256" key="1">
    <source>
        <dbReference type="ARBA" id="ARBA00022432"/>
    </source>
</evidence>
<dbReference type="FunCoup" id="A0A1Q5PY92">
    <property type="interactions" value="291"/>
</dbReference>
<keyword evidence="3 4" id="KW-0413">Isomerase</keyword>
<dbReference type="PANTHER" id="PTHR11469">
    <property type="entry name" value="GLUCOSE-6-PHOSPHATE ISOMERASE"/>
    <property type="match status" value="1"/>
</dbReference>
<dbReference type="InterPro" id="IPR001672">
    <property type="entry name" value="G6P_Isomerase"/>
</dbReference>
<dbReference type="GO" id="GO:0006094">
    <property type="term" value="P:gluconeogenesis"/>
    <property type="evidence" value="ECO:0007669"/>
    <property type="project" value="UniProtKB-KW"/>
</dbReference>
<gene>
    <name evidence="5" type="ORF">BSZ40_02465</name>
</gene>
<accession>A0A1Q5PY92</accession>
<dbReference type="STRING" id="52770.BSZ40_02465"/>